<keyword evidence="3 4" id="KW-0460">Magnesium</keyword>
<evidence type="ECO:0000256" key="2">
    <source>
        <dbReference type="ARBA" id="ARBA00022723"/>
    </source>
</evidence>
<gene>
    <name evidence="5" type="ORF">F0357_14805</name>
</gene>
<dbReference type="GO" id="GO:0046872">
    <property type="term" value="F:metal ion binding"/>
    <property type="evidence" value="ECO:0007669"/>
    <property type="project" value="UniProtKB-KW"/>
</dbReference>
<comment type="similarity">
    <text evidence="1">Belongs to the inositol monophosphatase superfamily.</text>
</comment>
<evidence type="ECO:0000313" key="6">
    <source>
        <dbReference type="Proteomes" id="UP000332515"/>
    </source>
</evidence>
<comment type="caution">
    <text evidence="5">The sequence shown here is derived from an EMBL/GenBank/DDBJ whole genome shotgun (WGS) entry which is preliminary data.</text>
</comment>
<dbReference type="PANTHER" id="PTHR20854:SF4">
    <property type="entry name" value="INOSITOL-1-MONOPHOSPHATASE-RELATED"/>
    <property type="match status" value="1"/>
</dbReference>
<dbReference type="GO" id="GO:0046854">
    <property type="term" value="P:phosphatidylinositol phosphate biosynthetic process"/>
    <property type="evidence" value="ECO:0007669"/>
    <property type="project" value="InterPro"/>
</dbReference>
<dbReference type="Gene3D" id="3.30.540.10">
    <property type="entry name" value="Fructose-1,6-Bisphosphatase, subunit A, domain 1"/>
    <property type="match status" value="1"/>
</dbReference>
<comment type="cofactor">
    <cofactor evidence="4">
        <name>Mg(2+)</name>
        <dbReference type="ChEBI" id="CHEBI:18420"/>
    </cofactor>
</comment>
<dbReference type="InterPro" id="IPR020550">
    <property type="entry name" value="Inositol_monophosphatase_CS"/>
</dbReference>
<feature type="binding site" evidence="4">
    <location>
        <position position="210"/>
    </location>
    <ligand>
        <name>Mg(2+)</name>
        <dbReference type="ChEBI" id="CHEBI:18420"/>
        <label>1</label>
        <note>catalytic</note>
    </ligand>
</feature>
<dbReference type="InterPro" id="IPR000760">
    <property type="entry name" value="Inositol_monophosphatase-like"/>
</dbReference>
<dbReference type="CDD" id="cd01638">
    <property type="entry name" value="CysQ"/>
    <property type="match status" value="1"/>
</dbReference>
<keyword evidence="6" id="KW-1185">Reference proteome</keyword>
<evidence type="ECO:0000313" key="5">
    <source>
        <dbReference type="EMBL" id="MQT13885.1"/>
    </source>
</evidence>
<evidence type="ECO:0000256" key="1">
    <source>
        <dbReference type="ARBA" id="ARBA00009759"/>
    </source>
</evidence>
<dbReference type="Proteomes" id="UP000332515">
    <property type="component" value="Unassembled WGS sequence"/>
</dbReference>
<dbReference type="Gene3D" id="3.40.190.80">
    <property type="match status" value="1"/>
</dbReference>
<reference evidence="5 6" key="1">
    <citation type="submission" date="2019-09" db="EMBL/GenBank/DDBJ databases">
        <title>Segnochrobactrum spirostomi gen. nov., sp. nov., isolated from the ciliate Spirostomum cf. yagiui and description of a novel family, Segnochrobactraceae fam. nov. within the order Rhizobiales of the class Alphaproteobacteria.</title>
        <authorList>
            <person name="Akter S."/>
            <person name="Shazib S.U.A."/>
            <person name="Shin M.K."/>
        </authorList>
    </citation>
    <scope>NUCLEOTIDE SEQUENCE [LARGE SCALE GENOMIC DNA]</scope>
    <source>
        <strain evidence="5 6">Sp-1</strain>
    </source>
</reference>
<feature type="binding site" evidence="4">
    <location>
        <position position="90"/>
    </location>
    <ligand>
        <name>Mg(2+)</name>
        <dbReference type="ChEBI" id="CHEBI:18420"/>
        <label>2</label>
    </ligand>
</feature>
<accession>A0A6A7Y598</accession>
<organism evidence="5 6">
    <name type="scientific">Segnochrobactrum spirostomi</name>
    <dbReference type="NCBI Taxonomy" id="2608987"/>
    <lineage>
        <taxon>Bacteria</taxon>
        <taxon>Pseudomonadati</taxon>
        <taxon>Pseudomonadota</taxon>
        <taxon>Alphaproteobacteria</taxon>
        <taxon>Hyphomicrobiales</taxon>
        <taxon>Segnochrobactraceae</taxon>
        <taxon>Segnochrobactrum</taxon>
    </lineage>
</organism>
<dbReference type="EMBL" id="VWNA01000001">
    <property type="protein sequence ID" value="MQT13885.1"/>
    <property type="molecule type" value="Genomic_DNA"/>
</dbReference>
<proteinExistence type="inferred from homology"/>
<dbReference type="PROSITE" id="PS00630">
    <property type="entry name" value="IMP_2"/>
    <property type="match status" value="1"/>
</dbReference>
<evidence type="ECO:0000256" key="3">
    <source>
        <dbReference type="ARBA" id="ARBA00022842"/>
    </source>
</evidence>
<keyword evidence="2 4" id="KW-0479">Metal-binding</keyword>
<feature type="binding site" evidence="4">
    <location>
        <position position="72"/>
    </location>
    <ligand>
        <name>Mg(2+)</name>
        <dbReference type="ChEBI" id="CHEBI:18420"/>
        <label>1</label>
        <note>catalytic</note>
    </ligand>
</feature>
<dbReference type="RefSeq" id="WP_153483394.1">
    <property type="nucleotide sequence ID" value="NZ_VWNA01000001.1"/>
</dbReference>
<dbReference type="PANTHER" id="PTHR20854">
    <property type="entry name" value="INOSITOL MONOPHOSPHATASE"/>
    <property type="match status" value="1"/>
</dbReference>
<protein>
    <submittedName>
        <fullName evidence="5">3'(2'),5'-bisphosphate nucleotidase CysQ</fullName>
    </submittedName>
</protein>
<dbReference type="AlphaFoldDB" id="A0A6A7Y598"/>
<sequence>MPDADSLPSADAALLAETARAAGALALGFFQRDPQVFTKADASPVTEADLAVDRFVAEALRPARPGYGWLSEEGKDDDERLARRRVFVVDPIDGTRAFIAGKPDWTISLAVVEDGRPFAAALYCPVTDEMFVAERGGGARLDDTPLAVRTDASLVGCRLAAPSGFSRAASVKAAGIETVGFVHSLAYRLALVAAGRIDAAAASSRACDWDIAAADLIVHEAGGRLSNLDGEPVRYNRRDVSHPPLVAAGGRLHGELTALFAAFSRDDAPLPT</sequence>
<name>A0A6A7Y598_9HYPH</name>
<feature type="binding site" evidence="4">
    <location>
        <position position="92"/>
    </location>
    <ligand>
        <name>Mg(2+)</name>
        <dbReference type="ChEBI" id="CHEBI:18420"/>
        <label>1</label>
        <note>catalytic</note>
    </ligand>
</feature>
<dbReference type="SUPFAM" id="SSF56655">
    <property type="entry name" value="Carbohydrate phosphatase"/>
    <property type="match status" value="1"/>
</dbReference>
<feature type="binding site" evidence="4">
    <location>
        <position position="93"/>
    </location>
    <ligand>
        <name>Mg(2+)</name>
        <dbReference type="ChEBI" id="CHEBI:18420"/>
        <label>2</label>
    </ligand>
</feature>
<dbReference type="GO" id="GO:0007165">
    <property type="term" value="P:signal transduction"/>
    <property type="evidence" value="ECO:0007669"/>
    <property type="project" value="TreeGrafter"/>
</dbReference>
<dbReference type="PRINTS" id="PR00377">
    <property type="entry name" value="IMPHPHTASES"/>
</dbReference>
<dbReference type="GO" id="GO:0006020">
    <property type="term" value="P:inositol metabolic process"/>
    <property type="evidence" value="ECO:0007669"/>
    <property type="project" value="TreeGrafter"/>
</dbReference>
<evidence type="ECO:0000256" key="4">
    <source>
        <dbReference type="PIRSR" id="PIRSR600760-2"/>
    </source>
</evidence>
<dbReference type="Pfam" id="PF00459">
    <property type="entry name" value="Inositol_P"/>
    <property type="match status" value="1"/>
</dbReference>
<dbReference type="GO" id="GO:0008934">
    <property type="term" value="F:inositol monophosphate 1-phosphatase activity"/>
    <property type="evidence" value="ECO:0007669"/>
    <property type="project" value="TreeGrafter"/>
</dbReference>